<dbReference type="EMBL" id="QXFU01000015">
    <property type="protein sequence ID" value="KAE9048144.1"/>
    <property type="molecule type" value="Genomic_DNA"/>
</dbReference>
<dbReference type="SUPFAM" id="SSF103473">
    <property type="entry name" value="MFS general substrate transporter"/>
    <property type="match status" value="1"/>
</dbReference>
<feature type="transmembrane region" description="Helical" evidence="7">
    <location>
        <begin position="95"/>
        <end position="117"/>
    </location>
</feature>
<evidence type="ECO:0000313" key="13">
    <source>
        <dbReference type="Proteomes" id="UP000434957"/>
    </source>
</evidence>
<dbReference type="Pfam" id="PF12832">
    <property type="entry name" value="MFS_1_like"/>
    <property type="match status" value="1"/>
</dbReference>
<dbReference type="PANTHER" id="PTHR16172:SF41">
    <property type="entry name" value="MAJOR FACILITATOR SUPERFAMILY DOMAIN-CONTAINING PROTEIN 6-LIKE"/>
    <property type="match status" value="1"/>
</dbReference>
<evidence type="ECO:0000256" key="4">
    <source>
        <dbReference type="ARBA" id="ARBA00022989"/>
    </source>
</evidence>
<comment type="subcellular location">
    <subcellularLocation>
        <location evidence="1">Membrane</location>
        <topology evidence="1">Multi-pass membrane protein</topology>
    </subcellularLocation>
</comment>
<dbReference type="InterPro" id="IPR036259">
    <property type="entry name" value="MFS_trans_sf"/>
</dbReference>
<evidence type="ECO:0000256" key="6">
    <source>
        <dbReference type="SAM" id="MobiDB-lite"/>
    </source>
</evidence>
<name>A0A6A4G5R4_9STRA</name>
<dbReference type="Proteomes" id="UP000435112">
    <property type="component" value="Unassembled WGS sequence"/>
</dbReference>
<dbReference type="AlphaFoldDB" id="A0A6A4G5R4"/>
<evidence type="ECO:0000256" key="1">
    <source>
        <dbReference type="ARBA" id="ARBA00004141"/>
    </source>
</evidence>
<feature type="transmembrane region" description="Helical" evidence="7">
    <location>
        <begin position="228"/>
        <end position="251"/>
    </location>
</feature>
<feature type="transmembrane region" description="Helical" evidence="7">
    <location>
        <begin position="148"/>
        <end position="166"/>
    </location>
</feature>
<evidence type="ECO:0000313" key="10">
    <source>
        <dbReference type="EMBL" id="KAE9051358.1"/>
    </source>
</evidence>
<evidence type="ECO:0000256" key="3">
    <source>
        <dbReference type="ARBA" id="ARBA00022692"/>
    </source>
</evidence>
<evidence type="ECO:0000313" key="11">
    <source>
        <dbReference type="EMBL" id="KAE9359451.1"/>
    </source>
</evidence>
<proteinExistence type="inferred from homology"/>
<keyword evidence="5 7" id="KW-0472">Membrane</keyword>
<feature type="transmembrane region" description="Helical" evidence="7">
    <location>
        <begin position="294"/>
        <end position="311"/>
    </location>
</feature>
<evidence type="ECO:0000259" key="8">
    <source>
        <dbReference type="Pfam" id="PF12832"/>
    </source>
</evidence>
<evidence type="ECO:0000313" key="12">
    <source>
        <dbReference type="Proteomes" id="UP000429607"/>
    </source>
</evidence>
<dbReference type="InterPro" id="IPR051717">
    <property type="entry name" value="MFS_MFSD6"/>
</dbReference>
<feature type="domain" description="Major facilitator superfamily associated" evidence="8">
    <location>
        <begin position="18"/>
        <end position="386"/>
    </location>
</feature>
<protein>
    <recommendedName>
        <fullName evidence="8">Major facilitator superfamily associated domain-containing protein</fullName>
    </recommendedName>
</protein>
<dbReference type="EMBL" id="QXFT01000017">
    <property type="protein sequence ID" value="KAE9359451.1"/>
    <property type="molecule type" value="Genomic_DNA"/>
</dbReference>
<sequence length="445" mass="48277">MSLIVAASTIIAANAPSLWEIKLMYALTNAGSSSISSFLTVYYQHTAGFSKVQIGILQTLPDFSSVVAPPVWGAVADCIRDQRRIHVLCIITGTLFYFGIQFFSWSFGWTVFMVVMARFQRCPSGSLLDHAVLDVLEKSGAEYGKQRLFGAVGWGFGAYVTGLMVATSGIYWSFWIQLVLWYASLAVLQRIPPVKYGGVDDGKCATLEPGETTSFMESAKLLAKELDVLALLGVVFVLGLMYGVIASFLTLNLYNLSGGDPRIVGIAVMCQTSSELPAFFFADKIIKKIGTVKVLLVSVLGYAARIAYYATMTNAWGAIPFEFLHGVTFGLAWAACTQYIYSASPRGCASTVMGILNAVQNGLARAMGTLIGGYFYERYGPRTMWLVAGLGVPLSLIGLAFFRHLKGANDVVQRRMPLEEAEIFTPHGANPQPMRSDGYGSCGDP</sequence>
<evidence type="ECO:0000256" key="7">
    <source>
        <dbReference type="SAM" id="Phobius"/>
    </source>
</evidence>
<feature type="transmembrane region" description="Helical" evidence="7">
    <location>
        <begin position="382"/>
        <end position="405"/>
    </location>
</feature>
<feature type="region of interest" description="Disordered" evidence="6">
    <location>
        <begin position="425"/>
        <end position="445"/>
    </location>
</feature>
<dbReference type="CDD" id="cd17335">
    <property type="entry name" value="MFS_MFSD6"/>
    <property type="match status" value="1"/>
</dbReference>
<keyword evidence="13" id="KW-1185">Reference proteome</keyword>
<evidence type="ECO:0000256" key="5">
    <source>
        <dbReference type="ARBA" id="ARBA00023136"/>
    </source>
</evidence>
<organism evidence="11 13">
    <name type="scientific">Phytophthora rubi</name>
    <dbReference type="NCBI Taxonomy" id="129364"/>
    <lineage>
        <taxon>Eukaryota</taxon>
        <taxon>Sar</taxon>
        <taxon>Stramenopiles</taxon>
        <taxon>Oomycota</taxon>
        <taxon>Peronosporomycetes</taxon>
        <taxon>Peronosporales</taxon>
        <taxon>Peronosporaceae</taxon>
        <taxon>Phytophthora</taxon>
    </lineage>
</organism>
<dbReference type="Gene3D" id="1.20.1250.20">
    <property type="entry name" value="MFS general substrate transporter like domains"/>
    <property type="match status" value="2"/>
</dbReference>
<dbReference type="EMBL" id="QXFV01000047">
    <property type="protein sequence ID" value="KAE9051358.1"/>
    <property type="molecule type" value="Genomic_DNA"/>
</dbReference>
<evidence type="ECO:0000256" key="2">
    <source>
        <dbReference type="ARBA" id="ARBA00005241"/>
    </source>
</evidence>
<dbReference type="Proteomes" id="UP000434957">
    <property type="component" value="Unassembled WGS sequence"/>
</dbReference>
<dbReference type="InterPro" id="IPR024989">
    <property type="entry name" value="MFS_assoc_dom"/>
</dbReference>
<dbReference type="PANTHER" id="PTHR16172">
    <property type="entry name" value="MAJOR FACILITATOR SUPERFAMILY DOMAIN-CONTAINING PROTEIN 6-LIKE"/>
    <property type="match status" value="1"/>
</dbReference>
<evidence type="ECO:0000313" key="14">
    <source>
        <dbReference type="Proteomes" id="UP000435112"/>
    </source>
</evidence>
<gene>
    <name evidence="10" type="ORF">PR001_g1512</name>
    <name evidence="9" type="ORF">PR002_g610</name>
    <name evidence="11" type="ORF">PR003_g722</name>
</gene>
<feature type="transmembrane region" description="Helical" evidence="7">
    <location>
        <begin position="323"/>
        <end position="342"/>
    </location>
</feature>
<comment type="similarity">
    <text evidence="2">Belongs to the major facilitator superfamily. MFSD6 family.</text>
</comment>
<comment type="caution">
    <text evidence="11">The sequence shown here is derived from an EMBL/GenBank/DDBJ whole genome shotgun (WGS) entry which is preliminary data.</text>
</comment>
<accession>A0A6A4G5R4</accession>
<reference evidence="11 13" key="1">
    <citation type="submission" date="2018-08" db="EMBL/GenBank/DDBJ databases">
        <title>Genomic investigation of the strawberry pathogen Phytophthora fragariae indicates pathogenicity is determined by transcriptional variation in three key races.</title>
        <authorList>
            <person name="Adams T.M."/>
            <person name="Armitage A.D."/>
            <person name="Sobczyk M.K."/>
            <person name="Bates H.J."/>
            <person name="Dunwell J.M."/>
            <person name="Nellist C.F."/>
            <person name="Harrison R.J."/>
        </authorList>
    </citation>
    <scope>NUCLEOTIDE SEQUENCE [LARGE SCALE GENOMIC DNA]</scope>
    <source>
        <strain evidence="10 12">SCRP249</strain>
        <strain evidence="9 14">SCRP324</strain>
        <strain evidence="11 13">SCRP333</strain>
    </source>
</reference>
<dbReference type="Proteomes" id="UP000429607">
    <property type="component" value="Unassembled WGS sequence"/>
</dbReference>
<keyword evidence="3 7" id="KW-0812">Transmembrane</keyword>
<evidence type="ECO:0000313" key="9">
    <source>
        <dbReference type="EMBL" id="KAE9048144.1"/>
    </source>
</evidence>
<dbReference type="OrthoDB" id="515887at2759"/>
<dbReference type="GO" id="GO:0016020">
    <property type="term" value="C:membrane"/>
    <property type="evidence" value="ECO:0007669"/>
    <property type="project" value="UniProtKB-SubCell"/>
</dbReference>
<keyword evidence="4 7" id="KW-1133">Transmembrane helix</keyword>